<dbReference type="Pfam" id="PF01486">
    <property type="entry name" value="K-box"/>
    <property type="match status" value="1"/>
</dbReference>
<dbReference type="OMA" id="QHHEVAR"/>
<evidence type="ECO:0000313" key="4">
    <source>
        <dbReference type="Proteomes" id="UP000215914"/>
    </source>
</evidence>
<feature type="coiled-coil region" evidence="1">
    <location>
        <begin position="93"/>
        <end position="125"/>
    </location>
</feature>
<sequence>MYTSFIMIINRMERILERYERYSHAGTQHTSTNIESQGISTMGYANLKARIELLQKRERHLMGEELDSLSLKEIHNLEQQIDTSLKHIRLRKNQLMLESISELQNKVKKKEKEATQHELERQTHEMMPSIHVDMLCNRSDMCQAGGDGEVEENPREGQPSIVMPAWMVQHPTNK</sequence>
<accession>A0A251RM03</accession>
<reference evidence="4" key="1">
    <citation type="journal article" date="2017" name="Nature">
        <title>The sunflower genome provides insights into oil metabolism, flowering and Asterid evolution.</title>
        <authorList>
            <person name="Badouin H."/>
            <person name="Gouzy J."/>
            <person name="Grassa C.J."/>
            <person name="Murat F."/>
            <person name="Staton S.E."/>
            <person name="Cottret L."/>
            <person name="Lelandais-Briere C."/>
            <person name="Owens G.L."/>
            <person name="Carrere S."/>
            <person name="Mayjonade B."/>
            <person name="Legrand L."/>
            <person name="Gill N."/>
            <person name="Kane N.C."/>
            <person name="Bowers J.E."/>
            <person name="Hubner S."/>
            <person name="Bellec A."/>
            <person name="Berard A."/>
            <person name="Berges H."/>
            <person name="Blanchet N."/>
            <person name="Boniface M.C."/>
            <person name="Brunel D."/>
            <person name="Catrice O."/>
            <person name="Chaidir N."/>
            <person name="Claudel C."/>
            <person name="Donnadieu C."/>
            <person name="Faraut T."/>
            <person name="Fievet G."/>
            <person name="Helmstetter N."/>
            <person name="King M."/>
            <person name="Knapp S.J."/>
            <person name="Lai Z."/>
            <person name="Le Paslier M.C."/>
            <person name="Lippi Y."/>
            <person name="Lorenzon L."/>
            <person name="Mandel J.R."/>
            <person name="Marage G."/>
            <person name="Marchand G."/>
            <person name="Marquand E."/>
            <person name="Bret-Mestries E."/>
            <person name="Morien E."/>
            <person name="Nambeesan S."/>
            <person name="Nguyen T."/>
            <person name="Pegot-Espagnet P."/>
            <person name="Pouilly N."/>
            <person name="Raftis F."/>
            <person name="Sallet E."/>
            <person name="Schiex T."/>
            <person name="Thomas J."/>
            <person name="Vandecasteele C."/>
            <person name="Vares D."/>
            <person name="Vear F."/>
            <person name="Vautrin S."/>
            <person name="Crespi M."/>
            <person name="Mangin B."/>
            <person name="Burke J.M."/>
            <person name="Salse J."/>
            <person name="Munos S."/>
            <person name="Vincourt P."/>
            <person name="Rieseberg L.H."/>
            <person name="Langlade N.B."/>
        </authorList>
    </citation>
    <scope>NUCLEOTIDE SEQUENCE [LARGE SCALE GENOMIC DNA]</scope>
    <source>
        <strain evidence="4">cv. SF193</strain>
    </source>
</reference>
<gene>
    <name evidence="3" type="ORF">HannXRQ_Chr17g0538821</name>
</gene>
<evidence type="ECO:0000256" key="1">
    <source>
        <dbReference type="SAM" id="Coils"/>
    </source>
</evidence>
<dbReference type="GO" id="GO:0000978">
    <property type="term" value="F:RNA polymerase II cis-regulatory region sequence-specific DNA binding"/>
    <property type="evidence" value="ECO:0000318"/>
    <property type="project" value="GO_Central"/>
</dbReference>
<dbReference type="GO" id="GO:0000981">
    <property type="term" value="F:DNA-binding transcription factor activity, RNA polymerase II-specific"/>
    <property type="evidence" value="ECO:0000318"/>
    <property type="project" value="GO_Central"/>
</dbReference>
<evidence type="ECO:0000313" key="3">
    <source>
        <dbReference type="EMBL" id="OTF85332.1"/>
    </source>
</evidence>
<dbReference type="GO" id="GO:0005634">
    <property type="term" value="C:nucleus"/>
    <property type="evidence" value="ECO:0007669"/>
    <property type="project" value="InterPro"/>
</dbReference>
<dbReference type="AlphaFoldDB" id="A0A251RM03"/>
<protein>
    <submittedName>
        <fullName evidence="3">Putative transcription factor, K-box</fullName>
    </submittedName>
</protein>
<dbReference type="InParanoid" id="A0A251RM03"/>
<dbReference type="EMBL" id="CM007906">
    <property type="protein sequence ID" value="OTF85332.1"/>
    <property type="molecule type" value="Genomic_DNA"/>
</dbReference>
<keyword evidence="4" id="KW-1185">Reference proteome</keyword>
<dbReference type="InterPro" id="IPR002487">
    <property type="entry name" value="TF_Kbox"/>
</dbReference>
<evidence type="ECO:0000259" key="2">
    <source>
        <dbReference type="PROSITE" id="PS51297"/>
    </source>
</evidence>
<dbReference type="PROSITE" id="PS51297">
    <property type="entry name" value="K_BOX"/>
    <property type="match status" value="1"/>
</dbReference>
<keyword evidence="1" id="KW-0175">Coiled coil</keyword>
<proteinExistence type="predicted"/>
<name>A0A251RM03_HELAN</name>
<organism evidence="3 4">
    <name type="scientific">Helianthus annuus</name>
    <name type="common">Common sunflower</name>
    <dbReference type="NCBI Taxonomy" id="4232"/>
    <lineage>
        <taxon>Eukaryota</taxon>
        <taxon>Viridiplantae</taxon>
        <taxon>Streptophyta</taxon>
        <taxon>Embryophyta</taxon>
        <taxon>Tracheophyta</taxon>
        <taxon>Spermatophyta</taxon>
        <taxon>Magnoliopsida</taxon>
        <taxon>eudicotyledons</taxon>
        <taxon>Gunneridae</taxon>
        <taxon>Pentapetalae</taxon>
        <taxon>asterids</taxon>
        <taxon>campanulids</taxon>
        <taxon>Asterales</taxon>
        <taxon>Asteraceae</taxon>
        <taxon>Asteroideae</taxon>
        <taxon>Heliantheae alliance</taxon>
        <taxon>Heliantheae</taxon>
        <taxon>Helianthus</taxon>
    </lineage>
</organism>
<feature type="domain" description="K-box" evidence="2">
    <location>
        <begin position="37"/>
        <end position="129"/>
    </location>
</feature>
<dbReference type="Proteomes" id="UP000215914">
    <property type="component" value="Chromosome 17"/>
</dbReference>
<dbReference type="GO" id="GO:0006357">
    <property type="term" value="P:regulation of transcription by RNA polymerase II"/>
    <property type="evidence" value="ECO:0000318"/>
    <property type="project" value="GO_Central"/>
</dbReference>